<evidence type="ECO:0000313" key="2">
    <source>
        <dbReference type="EMBL" id="SVC67573.1"/>
    </source>
</evidence>
<evidence type="ECO:0000259" key="1">
    <source>
        <dbReference type="Pfam" id="PF02749"/>
    </source>
</evidence>
<dbReference type="GO" id="GO:0016763">
    <property type="term" value="F:pentosyltransferase activity"/>
    <property type="evidence" value="ECO:0007669"/>
    <property type="project" value="InterPro"/>
</dbReference>
<dbReference type="Pfam" id="PF02749">
    <property type="entry name" value="QRPTase_N"/>
    <property type="match status" value="1"/>
</dbReference>
<proteinExistence type="predicted"/>
<accession>A0A382P2I6</accession>
<feature type="domain" description="Quinolinate phosphoribosyl transferase N-terminal" evidence="1">
    <location>
        <begin position="11"/>
        <end position="69"/>
    </location>
</feature>
<dbReference type="AlphaFoldDB" id="A0A382P2I6"/>
<name>A0A382P2I6_9ZZZZ</name>
<protein>
    <recommendedName>
        <fullName evidence="1">Quinolinate phosphoribosyl transferase N-terminal domain-containing protein</fullName>
    </recommendedName>
</protein>
<sequence length="70" mass="7586">MAIEEDLHLGDITTESLNLNSENVSCKIVSKAKGILSGNGVASRVFKKIDESIEYTEQTKDSETLNNGTV</sequence>
<organism evidence="2">
    <name type="scientific">marine metagenome</name>
    <dbReference type="NCBI Taxonomy" id="408172"/>
    <lineage>
        <taxon>unclassified sequences</taxon>
        <taxon>metagenomes</taxon>
        <taxon>ecological metagenomes</taxon>
    </lineage>
</organism>
<dbReference type="InterPro" id="IPR022412">
    <property type="entry name" value="Quinolinate_PRibosylTrfase_N"/>
</dbReference>
<dbReference type="EMBL" id="UINC01104435">
    <property type="protein sequence ID" value="SVC67573.1"/>
    <property type="molecule type" value="Genomic_DNA"/>
</dbReference>
<dbReference type="SUPFAM" id="SSF54675">
    <property type="entry name" value="Nicotinate/Quinolinate PRTase N-terminal domain-like"/>
    <property type="match status" value="1"/>
</dbReference>
<feature type="non-terminal residue" evidence="2">
    <location>
        <position position="70"/>
    </location>
</feature>
<dbReference type="Gene3D" id="3.90.1170.20">
    <property type="entry name" value="Quinolinate phosphoribosyl transferase, N-terminal domain"/>
    <property type="match status" value="1"/>
</dbReference>
<gene>
    <name evidence="2" type="ORF">METZ01_LOCUS320427</name>
</gene>
<dbReference type="InterPro" id="IPR037128">
    <property type="entry name" value="Quinolinate_PRibosylTase_N_sf"/>
</dbReference>
<reference evidence="2" key="1">
    <citation type="submission" date="2018-05" db="EMBL/GenBank/DDBJ databases">
        <authorList>
            <person name="Lanie J.A."/>
            <person name="Ng W.-L."/>
            <person name="Kazmierczak K.M."/>
            <person name="Andrzejewski T.M."/>
            <person name="Davidsen T.M."/>
            <person name="Wayne K.J."/>
            <person name="Tettelin H."/>
            <person name="Glass J.I."/>
            <person name="Rusch D."/>
            <person name="Podicherti R."/>
            <person name="Tsui H.-C.T."/>
            <person name="Winkler M.E."/>
        </authorList>
    </citation>
    <scope>NUCLEOTIDE SEQUENCE</scope>
</reference>